<protein>
    <submittedName>
        <fullName evidence="1">DUF6445 family protein</fullName>
    </submittedName>
</protein>
<dbReference type="Proteomes" id="UP001215827">
    <property type="component" value="Chromosome"/>
</dbReference>
<keyword evidence="2" id="KW-1185">Reference proteome</keyword>
<evidence type="ECO:0000313" key="2">
    <source>
        <dbReference type="Proteomes" id="UP001215827"/>
    </source>
</evidence>
<accession>A0ABY8FS58</accession>
<dbReference type="InterPro" id="IPR045617">
    <property type="entry name" value="DUF6445"/>
</dbReference>
<name>A0ABY8FS58_9SPHN</name>
<organism evidence="1 2">
    <name type="scientific">Altererythrobacter arenosus</name>
    <dbReference type="NCBI Taxonomy" id="3032592"/>
    <lineage>
        <taxon>Bacteria</taxon>
        <taxon>Pseudomonadati</taxon>
        <taxon>Pseudomonadota</taxon>
        <taxon>Alphaproteobacteria</taxon>
        <taxon>Sphingomonadales</taxon>
        <taxon>Erythrobacteraceae</taxon>
        <taxon>Altererythrobacter</taxon>
    </lineage>
</organism>
<gene>
    <name evidence="1" type="ORF">P7228_01910</name>
</gene>
<dbReference type="Pfam" id="PF20043">
    <property type="entry name" value="DUF6445"/>
    <property type="match status" value="1"/>
</dbReference>
<sequence>MSADLEIRVQPIVPGNPPVAIIEDFAEDPSALRKQAIMSPFRPAREHYPGLRAELPRQYWVTQQPIISRILKRVYGLAGAVELIDASFSMVTSTPAELSILQRIPHCDAFSNRQFALIHYLSPDFSNGTAFFRHRSTGLQTLNEGQRDRFFDCLEAEFEEHGTPPADYIFGDSPLFEQVLAIDARFNRAIIYPGNALHSGVIPPGARLSTDPADGRLTITAFFTVG</sequence>
<dbReference type="EMBL" id="CP121106">
    <property type="protein sequence ID" value="WFL77848.1"/>
    <property type="molecule type" value="Genomic_DNA"/>
</dbReference>
<reference evidence="1 2" key="1">
    <citation type="submission" date="2023-03" db="EMBL/GenBank/DDBJ databases">
        <title>Altererythrobacter sp. CAU 1644 isolated from sand.</title>
        <authorList>
            <person name="Kim W."/>
        </authorList>
    </citation>
    <scope>NUCLEOTIDE SEQUENCE [LARGE SCALE GENOMIC DNA]</scope>
    <source>
        <strain evidence="1 2">CAU 1644</strain>
    </source>
</reference>
<evidence type="ECO:0000313" key="1">
    <source>
        <dbReference type="EMBL" id="WFL77848.1"/>
    </source>
</evidence>
<dbReference type="RefSeq" id="WP_278016540.1">
    <property type="nucleotide sequence ID" value="NZ_CP121106.1"/>
</dbReference>
<proteinExistence type="predicted"/>